<name>X1AD12_9ZZZZ</name>
<feature type="non-terminal residue" evidence="1">
    <location>
        <position position="124"/>
    </location>
</feature>
<reference evidence="1" key="1">
    <citation type="journal article" date="2014" name="Front. Microbiol.">
        <title>High frequency of phylogenetically diverse reductive dehalogenase-homologous genes in deep subseafloor sedimentary metagenomes.</title>
        <authorList>
            <person name="Kawai M."/>
            <person name="Futagami T."/>
            <person name="Toyoda A."/>
            <person name="Takaki Y."/>
            <person name="Nishi S."/>
            <person name="Hori S."/>
            <person name="Arai W."/>
            <person name="Tsubouchi T."/>
            <person name="Morono Y."/>
            <person name="Uchiyama I."/>
            <person name="Ito T."/>
            <person name="Fujiyama A."/>
            <person name="Inagaki F."/>
            <person name="Takami H."/>
        </authorList>
    </citation>
    <scope>NUCLEOTIDE SEQUENCE</scope>
    <source>
        <strain evidence="1">Expedition CK06-06</strain>
    </source>
</reference>
<organism evidence="1">
    <name type="scientific">marine sediment metagenome</name>
    <dbReference type="NCBI Taxonomy" id="412755"/>
    <lineage>
        <taxon>unclassified sequences</taxon>
        <taxon>metagenomes</taxon>
        <taxon>ecological metagenomes</taxon>
    </lineage>
</organism>
<protein>
    <submittedName>
        <fullName evidence="1">Uncharacterized protein</fullName>
    </submittedName>
</protein>
<sequence length="124" mass="12773">MLIGDDMVKGKAIKKVLREGVDYAKDKGAKGAGIVAVEKVIDVVDNPYLAAAEGAALGFAVGGPVGALAGGAIGWLLADELRIAPCDLVAIPSYQYASMLQGTPPTFQIFIKEGEMIAPVTPTD</sequence>
<dbReference type="EMBL" id="BART01008044">
    <property type="protein sequence ID" value="GAG67792.1"/>
    <property type="molecule type" value="Genomic_DNA"/>
</dbReference>
<accession>X1AD12</accession>
<proteinExistence type="predicted"/>
<comment type="caution">
    <text evidence="1">The sequence shown here is derived from an EMBL/GenBank/DDBJ whole genome shotgun (WGS) entry which is preliminary data.</text>
</comment>
<evidence type="ECO:0000313" key="1">
    <source>
        <dbReference type="EMBL" id="GAG67792.1"/>
    </source>
</evidence>
<gene>
    <name evidence="1" type="ORF">S01H4_18170</name>
</gene>
<dbReference type="AlphaFoldDB" id="X1AD12"/>